<reference evidence="7 8" key="1">
    <citation type="submission" date="2015-07" db="EMBL/GenBank/DDBJ databases">
        <title>Draft Genome Sequence of Malassezia furfur CBS1878 and Malassezia pachydermatis CBS1879.</title>
        <authorList>
            <person name="Triana S."/>
            <person name="Ohm R."/>
            <person name="Gonzalez A."/>
            <person name="DeCock H."/>
            <person name="Restrepo S."/>
            <person name="Celis A."/>
        </authorList>
    </citation>
    <scope>NUCLEOTIDE SEQUENCE [LARGE SCALE GENOMIC DNA]</scope>
    <source>
        <strain evidence="7 8">CBS 1879</strain>
    </source>
</reference>
<feature type="domain" description="DDH" evidence="5">
    <location>
        <begin position="17"/>
        <end position="163"/>
    </location>
</feature>
<dbReference type="OrthoDB" id="374045at2759"/>
<comment type="cofactor">
    <cofactor evidence="1">
        <name>Mn(2+)</name>
        <dbReference type="ChEBI" id="CHEBI:29035"/>
    </cofactor>
</comment>
<dbReference type="VEuPathDB" id="FungiDB:Malapachy_4055"/>
<dbReference type="Gene3D" id="3.10.310.20">
    <property type="entry name" value="DHHA2 domain"/>
    <property type="match status" value="1"/>
</dbReference>
<keyword evidence="4" id="KW-0464">Manganese</keyword>
<evidence type="ECO:0000256" key="4">
    <source>
        <dbReference type="ARBA" id="ARBA00023211"/>
    </source>
</evidence>
<dbReference type="InterPro" id="IPR001667">
    <property type="entry name" value="DDH_dom"/>
</dbReference>
<dbReference type="InterPro" id="IPR038763">
    <property type="entry name" value="DHH_sf"/>
</dbReference>
<evidence type="ECO:0000256" key="1">
    <source>
        <dbReference type="ARBA" id="ARBA00001936"/>
    </source>
</evidence>
<dbReference type="RefSeq" id="XP_017991716.1">
    <property type="nucleotide sequence ID" value="XM_018138510.1"/>
</dbReference>
<dbReference type="InterPro" id="IPR004097">
    <property type="entry name" value="DHHA2"/>
</dbReference>
<dbReference type="Gene3D" id="3.90.1640.10">
    <property type="entry name" value="inorganic pyrophosphatase (n-terminal core)"/>
    <property type="match status" value="1"/>
</dbReference>
<evidence type="ECO:0000313" key="7">
    <source>
        <dbReference type="EMBL" id="KOS14084.1"/>
    </source>
</evidence>
<feature type="domain" description="DHHA2" evidence="6">
    <location>
        <begin position="206"/>
        <end position="287"/>
    </location>
</feature>
<evidence type="ECO:0000256" key="2">
    <source>
        <dbReference type="ARBA" id="ARBA00022723"/>
    </source>
</evidence>
<dbReference type="SUPFAM" id="SSF64182">
    <property type="entry name" value="DHH phosphoesterases"/>
    <property type="match status" value="1"/>
</dbReference>
<keyword evidence="3" id="KW-0378">Hydrolase</keyword>
<protein>
    <submittedName>
        <fullName evidence="7">Dhh phosphoesterase</fullName>
    </submittedName>
</protein>
<dbReference type="AlphaFoldDB" id="A0A0M8MTL0"/>
<dbReference type="PANTHER" id="PTHR12112">
    <property type="entry name" value="BNIP - RELATED"/>
    <property type="match status" value="1"/>
</dbReference>
<dbReference type="STRING" id="77020.A0A0M8MTL0"/>
<keyword evidence="8" id="KW-1185">Reference proteome</keyword>
<dbReference type="Proteomes" id="UP000037751">
    <property type="component" value="Unassembled WGS sequence"/>
</dbReference>
<dbReference type="Pfam" id="PF02833">
    <property type="entry name" value="DHHA2"/>
    <property type="match status" value="1"/>
</dbReference>
<dbReference type="GO" id="GO:0046872">
    <property type="term" value="F:metal ion binding"/>
    <property type="evidence" value="ECO:0007669"/>
    <property type="project" value="UniProtKB-KW"/>
</dbReference>
<dbReference type="InterPro" id="IPR038222">
    <property type="entry name" value="DHHA2_dom_sf"/>
</dbReference>
<keyword evidence="2" id="KW-0479">Metal-binding</keyword>
<evidence type="ECO:0000313" key="8">
    <source>
        <dbReference type="Proteomes" id="UP000037751"/>
    </source>
</evidence>
<comment type="caution">
    <text evidence="7">The sequence shown here is derived from an EMBL/GenBank/DDBJ whole genome shotgun (WGS) entry which is preliminary data.</text>
</comment>
<dbReference type="PANTHER" id="PTHR12112:SF39">
    <property type="entry name" value="EG:152A3.5 PROTEIN (FBGN0003116_PN PROTEIN)"/>
    <property type="match status" value="1"/>
</dbReference>
<accession>A0A0M8MTL0</accession>
<evidence type="ECO:0000259" key="5">
    <source>
        <dbReference type="Pfam" id="PF01368"/>
    </source>
</evidence>
<dbReference type="GeneID" id="28730386"/>
<evidence type="ECO:0000256" key="3">
    <source>
        <dbReference type="ARBA" id="ARBA00022801"/>
    </source>
</evidence>
<dbReference type="GO" id="GO:0005737">
    <property type="term" value="C:cytoplasm"/>
    <property type="evidence" value="ECO:0007669"/>
    <property type="project" value="InterPro"/>
</dbReference>
<sequence length="304" mass="33964">MDVFLASRRTISAPTHYVVGNEAGDLDSLACAVAYAYVYRDEAPWVPVVQTRRSDLRLRPENQLILRHLGIDEAHITCLDDVQNLDRTHHVVLVDHNRATGPFVKATIVGVIDHHVDEQLYKDAALRQVYAPSDAGSCASVLTRIVRDHFLPPALCDLLYSAILLDTIQFDANVGKAQAIDYEARDRLAPHSSWATTTEASRHFHAMQVAKNDTSHLTTLEKLRRDYKQFSCDGAEQTTWDVGAASTTEPLDVFCATSRFWDDMATFAHEQGVHLLMILTSYEHQDNDHASRRLGLSGLAECPT</sequence>
<gene>
    <name evidence="7" type="ORF">Malapachy_4055</name>
</gene>
<dbReference type="EMBL" id="LGAV01000004">
    <property type="protein sequence ID" value="KOS14084.1"/>
    <property type="molecule type" value="Genomic_DNA"/>
</dbReference>
<organism evidence="7 8">
    <name type="scientific">Malassezia pachydermatis</name>
    <dbReference type="NCBI Taxonomy" id="77020"/>
    <lineage>
        <taxon>Eukaryota</taxon>
        <taxon>Fungi</taxon>
        <taxon>Dikarya</taxon>
        <taxon>Basidiomycota</taxon>
        <taxon>Ustilaginomycotina</taxon>
        <taxon>Malasseziomycetes</taxon>
        <taxon>Malasseziales</taxon>
        <taxon>Malasseziaceae</taxon>
        <taxon>Malassezia</taxon>
    </lineage>
</organism>
<evidence type="ECO:0000259" key="6">
    <source>
        <dbReference type="Pfam" id="PF02833"/>
    </source>
</evidence>
<name>A0A0M8MTL0_9BASI</name>
<dbReference type="Pfam" id="PF01368">
    <property type="entry name" value="DHH"/>
    <property type="match status" value="1"/>
</dbReference>
<dbReference type="GO" id="GO:0004309">
    <property type="term" value="F:exopolyphosphatase activity"/>
    <property type="evidence" value="ECO:0007669"/>
    <property type="project" value="TreeGrafter"/>
</dbReference>
<proteinExistence type="predicted"/>